<organism evidence="2 3">
    <name type="scientific">Modicella reniformis</name>
    <dbReference type="NCBI Taxonomy" id="1440133"/>
    <lineage>
        <taxon>Eukaryota</taxon>
        <taxon>Fungi</taxon>
        <taxon>Fungi incertae sedis</taxon>
        <taxon>Mucoromycota</taxon>
        <taxon>Mortierellomycotina</taxon>
        <taxon>Mortierellomycetes</taxon>
        <taxon>Mortierellales</taxon>
        <taxon>Mortierellaceae</taxon>
        <taxon>Modicella</taxon>
    </lineage>
</organism>
<comment type="caution">
    <text evidence="2">The sequence shown here is derived from an EMBL/GenBank/DDBJ whole genome shotgun (WGS) entry which is preliminary data.</text>
</comment>
<evidence type="ECO:0000313" key="3">
    <source>
        <dbReference type="Proteomes" id="UP000749646"/>
    </source>
</evidence>
<dbReference type="EMBL" id="JAAAHW010006825">
    <property type="protein sequence ID" value="KAF9954443.1"/>
    <property type="molecule type" value="Genomic_DNA"/>
</dbReference>
<keyword evidence="3" id="KW-1185">Reference proteome</keyword>
<accession>A0A9P6IZ20</accession>
<dbReference type="InterPro" id="IPR009057">
    <property type="entry name" value="Homeodomain-like_sf"/>
</dbReference>
<dbReference type="Proteomes" id="UP000749646">
    <property type="component" value="Unassembled WGS sequence"/>
</dbReference>
<name>A0A9P6IZ20_9FUNG</name>
<dbReference type="OrthoDB" id="2427805at2759"/>
<reference evidence="2" key="1">
    <citation type="journal article" date="2020" name="Fungal Divers.">
        <title>Resolving the Mortierellaceae phylogeny through synthesis of multi-gene phylogenetics and phylogenomics.</title>
        <authorList>
            <person name="Vandepol N."/>
            <person name="Liber J."/>
            <person name="Desiro A."/>
            <person name="Na H."/>
            <person name="Kennedy M."/>
            <person name="Barry K."/>
            <person name="Grigoriev I.V."/>
            <person name="Miller A.N."/>
            <person name="O'Donnell K."/>
            <person name="Stajich J.E."/>
            <person name="Bonito G."/>
        </authorList>
    </citation>
    <scope>NUCLEOTIDE SEQUENCE</scope>
    <source>
        <strain evidence="2">MES-2147</strain>
    </source>
</reference>
<gene>
    <name evidence="2" type="ORF">BGZ65_004000</name>
</gene>
<dbReference type="AlphaFoldDB" id="A0A9P6IZ20"/>
<dbReference type="SUPFAM" id="SSF46689">
    <property type="entry name" value="Homeodomain-like"/>
    <property type="match status" value="1"/>
</dbReference>
<evidence type="ECO:0000256" key="1">
    <source>
        <dbReference type="SAM" id="MobiDB-lite"/>
    </source>
</evidence>
<evidence type="ECO:0000313" key="2">
    <source>
        <dbReference type="EMBL" id="KAF9954443.1"/>
    </source>
</evidence>
<feature type="compositionally biased region" description="Polar residues" evidence="1">
    <location>
        <begin position="109"/>
        <end position="123"/>
    </location>
</feature>
<feature type="region of interest" description="Disordered" evidence="1">
    <location>
        <begin position="107"/>
        <end position="154"/>
    </location>
</feature>
<proteinExistence type="predicted"/>
<feature type="compositionally biased region" description="Low complexity" evidence="1">
    <location>
        <begin position="129"/>
        <end position="138"/>
    </location>
</feature>
<sequence>MATHKPTVTEKDIEWFSANDDQAPEAFFNHLRTINRRKAQLRYCRVLRDCDLSDACRKRLEEEFEAWKSEEADAYWEEQERQACPGPHLFAHPSSLQSTSWNRMLGRRATSSSADGNEDTTILQPCPGSKRSSVSSASAEQNNPTKKLKKSKQDLAIDRRSERFLSLDQSRFWRLSSGKVVEETLYRASLEPGASTRENIQKACSCLHEIYDLPFVMSNSVRSYTIDVSCLKTRDLFTSQEWDEVLSSVSFQLPQLHKTTLTFIEKLRRNLCENKYPYTVSLPDDPTMSDSDRFDCNLAVKTVVEWHMLYTKEPTPFIVDDLSESWWARTSWALLFNLVDDIPGIFMIDGEKRGLDSSKRRNMGRYIGQYTLCPVNGELKKQFQGLARLHQIRASMKYTIQLYNSLIGPGPSDAYTTAEPESDNNLDWYYDEPIPRFDPNLVVPSSPIGAEYLHGLDELPSDAEDPLLSSGYACAGAGLFRFIGDAVSMYGPVILKEKTVEAIRLFQLGYSTRQVAQTLNISQTSASNILKMSKKNMPNNSGGRPRKLNDELVEHLRPISKEVLSELRLTPQSSQYDIAGTGFENHKRLFRFDGKLTSEQYIHMDKDDIVLQQDNDLKHASKATRHYLSSKNISEAAGTLLLLASS</sequence>
<protein>
    <submittedName>
        <fullName evidence="2">Uncharacterized protein</fullName>
    </submittedName>
</protein>